<gene>
    <name evidence="1" type="ORF">MCOR_13956</name>
</gene>
<organism evidence="1 2">
    <name type="scientific">Mytilus coruscus</name>
    <name type="common">Sea mussel</name>
    <dbReference type="NCBI Taxonomy" id="42192"/>
    <lineage>
        <taxon>Eukaryota</taxon>
        <taxon>Metazoa</taxon>
        <taxon>Spiralia</taxon>
        <taxon>Lophotrochozoa</taxon>
        <taxon>Mollusca</taxon>
        <taxon>Bivalvia</taxon>
        <taxon>Autobranchia</taxon>
        <taxon>Pteriomorphia</taxon>
        <taxon>Mytilida</taxon>
        <taxon>Mytiloidea</taxon>
        <taxon>Mytilidae</taxon>
        <taxon>Mytilinae</taxon>
        <taxon>Mytilus</taxon>
    </lineage>
</organism>
<name>A0A6J8B2C8_MYTCO</name>
<sequence>MEQIINEQNIEPPQRQTVKWCSSKGDKFVDYVKENQSDQLKEIENALDNLLIAENVDQADLDNVTSNICKNFNDSSKIIFETKRTGLFHKKQNERPWFTDTCKNKRNLFHQAKQRYKFSKNLTNKKAMKEAGISYKKAMSCSYHTFQREYYK</sequence>
<proteinExistence type="predicted"/>
<evidence type="ECO:0000313" key="1">
    <source>
        <dbReference type="EMBL" id="CAC5377663.1"/>
    </source>
</evidence>
<dbReference type="Proteomes" id="UP000507470">
    <property type="component" value="Unassembled WGS sequence"/>
</dbReference>
<accession>A0A6J8B2C8</accession>
<reference evidence="1 2" key="1">
    <citation type="submission" date="2020-06" db="EMBL/GenBank/DDBJ databases">
        <authorList>
            <person name="Li R."/>
            <person name="Bekaert M."/>
        </authorList>
    </citation>
    <scope>NUCLEOTIDE SEQUENCE [LARGE SCALE GENOMIC DNA]</scope>
    <source>
        <strain evidence="2">wild</strain>
    </source>
</reference>
<evidence type="ECO:0000313" key="2">
    <source>
        <dbReference type="Proteomes" id="UP000507470"/>
    </source>
</evidence>
<dbReference type="EMBL" id="CACVKT020002382">
    <property type="protein sequence ID" value="CAC5377663.1"/>
    <property type="molecule type" value="Genomic_DNA"/>
</dbReference>
<dbReference type="AlphaFoldDB" id="A0A6J8B2C8"/>
<protein>
    <submittedName>
        <fullName evidence="1">Uncharacterized protein</fullName>
    </submittedName>
</protein>
<keyword evidence="2" id="KW-1185">Reference proteome</keyword>